<feature type="coiled-coil region" evidence="1">
    <location>
        <begin position="48"/>
        <end position="82"/>
    </location>
</feature>
<reference evidence="2" key="1">
    <citation type="submission" date="2021-01" db="EMBL/GenBank/DDBJ databases">
        <authorList>
            <person name="Corre E."/>
            <person name="Pelletier E."/>
            <person name="Niang G."/>
            <person name="Scheremetjew M."/>
            <person name="Finn R."/>
            <person name="Kale V."/>
            <person name="Holt S."/>
            <person name="Cochrane G."/>
            <person name="Meng A."/>
            <person name="Brown T."/>
            <person name="Cohen L."/>
        </authorList>
    </citation>
    <scope>NUCLEOTIDE SEQUENCE</scope>
    <source>
        <strain evidence="2">NY070348D</strain>
    </source>
</reference>
<proteinExistence type="predicted"/>
<name>A0A7S2WKJ0_9STRA</name>
<evidence type="ECO:0000256" key="1">
    <source>
        <dbReference type="SAM" id="Coils"/>
    </source>
</evidence>
<protein>
    <submittedName>
        <fullName evidence="2">Uncharacterized protein</fullName>
    </submittedName>
</protein>
<organism evidence="2">
    <name type="scientific">Mucochytrium quahogii</name>
    <dbReference type="NCBI Taxonomy" id="96639"/>
    <lineage>
        <taxon>Eukaryota</taxon>
        <taxon>Sar</taxon>
        <taxon>Stramenopiles</taxon>
        <taxon>Bigyra</taxon>
        <taxon>Labyrinthulomycetes</taxon>
        <taxon>Thraustochytrida</taxon>
        <taxon>Thraustochytriidae</taxon>
        <taxon>Mucochytrium</taxon>
    </lineage>
</organism>
<dbReference type="AlphaFoldDB" id="A0A7S2WKJ0"/>
<gene>
    <name evidence="2" type="ORF">QSP1433_LOCUS12046</name>
</gene>
<keyword evidence="1" id="KW-0175">Coiled coil</keyword>
<dbReference type="EMBL" id="HBHK01019080">
    <property type="protein sequence ID" value="CAD9694275.1"/>
    <property type="molecule type" value="Transcribed_RNA"/>
</dbReference>
<accession>A0A7S2WKJ0</accession>
<dbReference type="SUPFAM" id="SSF58100">
    <property type="entry name" value="Bacterial hemolysins"/>
    <property type="match status" value="1"/>
</dbReference>
<sequence length="596" mass="67173">MSAIAMGGNSNFPVVPRETVGKQRDLVEIRLDVLKTFGDNQQQFFLAAEDIIRAKDEARSSIEQYETEYKVTDSELDQMRDTLQRRLDVQSNLTQQLVEQQDTVNIRKKTFMDSVKEKIKEEQAEAVRGAIFGALKLAVDCVGAVVTEGGTMTKAAADIKGVVEGVHSIESFTALVKVIKDLMKELKKLAKAFYKMYNLFNGLKELVEKLCKGIKIEDPTKAWKPDISQVVSSFDLVEITNQQLSSKAMREQFDAFMDNGVVKSVKGQGEYSAAMYRYMDLVDAINAGMVQLIPESNAYVLAVMRHDRALEQIETAKKLLNELDEQGNGMAEFYFEAMQRQFDAKMQFIPHLVNLCNAANYATLDNSCNIDMANMLSKDVKSIYIAAKNIIAKTDVTRPTGTAYPTVKIIDTHKAVSSQEKILNDKILDALKSNQAAYVTIPTDHYMWTGFFDILVRNITVEIEGQTCFTGNATLQDKCKNLGWTAQIRHSPILHNRDEQGNVHSFVVTSDSNGSRYTYGIGAENKPHGQPYDENLYSPTPFTQWEITFPPLQNQGVVFSNLTHFKLNFGFVAQLRDSSLRSRLPNKLERQRPLFY</sequence>
<evidence type="ECO:0000313" key="2">
    <source>
        <dbReference type="EMBL" id="CAD9694275.1"/>
    </source>
</evidence>